<evidence type="ECO:0000256" key="3">
    <source>
        <dbReference type="PROSITE-ProRule" id="PRU00221"/>
    </source>
</evidence>
<dbReference type="PANTHER" id="PTHR19848:SF8">
    <property type="entry name" value="F-BOX AND WD REPEAT DOMAIN CONTAINING 7"/>
    <property type="match status" value="1"/>
</dbReference>
<dbReference type="SMART" id="SM00320">
    <property type="entry name" value="WD40"/>
    <property type="match status" value="6"/>
</dbReference>
<dbReference type="PROSITE" id="PS50082">
    <property type="entry name" value="WD_REPEATS_2"/>
    <property type="match status" value="5"/>
</dbReference>
<evidence type="ECO:0000313" key="5">
    <source>
        <dbReference type="Proteomes" id="UP000738349"/>
    </source>
</evidence>
<feature type="non-terminal residue" evidence="4">
    <location>
        <position position="1"/>
    </location>
</feature>
<dbReference type="InterPro" id="IPR015943">
    <property type="entry name" value="WD40/YVTN_repeat-like_dom_sf"/>
</dbReference>
<feature type="repeat" description="WD" evidence="3">
    <location>
        <begin position="1"/>
        <end position="41"/>
    </location>
</feature>
<keyword evidence="5" id="KW-1185">Reference proteome</keyword>
<feature type="repeat" description="WD" evidence="3">
    <location>
        <begin position="42"/>
        <end position="75"/>
    </location>
</feature>
<dbReference type="OrthoDB" id="538223at2759"/>
<dbReference type="PANTHER" id="PTHR19848">
    <property type="entry name" value="WD40 REPEAT PROTEIN"/>
    <property type="match status" value="1"/>
</dbReference>
<organism evidence="4 5">
    <name type="scientific">Dactylonectria macrodidyma</name>
    <dbReference type="NCBI Taxonomy" id="307937"/>
    <lineage>
        <taxon>Eukaryota</taxon>
        <taxon>Fungi</taxon>
        <taxon>Dikarya</taxon>
        <taxon>Ascomycota</taxon>
        <taxon>Pezizomycotina</taxon>
        <taxon>Sordariomycetes</taxon>
        <taxon>Hypocreomycetidae</taxon>
        <taxon>Hypocreales</taxon>
        <taxon>Nectriaceae</taxon>
        <taxon>Dactylonectria</taxon>
    </lineage>
</organism>
<dbReference type="AlphaFoldDB" id="A0A9P9FJF6"/>
<evidence type="ECO:0000313" key="4">
    <source>
        <dbReference type="EMBL" id="KAH7165283.1"/>
    </source>
</evidence>
<dbReference type="PROSITE" id="PS00678">
    <property type="entry name" value="WD_REPEATS_1"/>
    <property type="match status" value="1"/>
</dbReference>
<dbReference type="Gene3D" id="2.130.10.10">
    <property type="entry name" value="YVTN repeat-like/Quinoprotein amine dehydrogenase"/>
    <property type="match status" value="2"/>
</dbReference>
<dbReference type="EMBL" id="JAGMUV010000003">
    <property type="protein sequence ID" value="KAH7165283.1"/>
    <property type="molecule type" value="Genomic_DNA"/>
</dbReference>
<dbReference type="InterPro" id="IPR001680">
    <property type="entry name" value="WD40_rpt"/>
</dbReference>
<gene>
    <name evidence="4" type="ORF">EDB81DRAFT_639486</name>
</gene>
<dbReference type="CDD" id="cd00200">
    <property type="entry name" value="WD40"/>
    <property type="match status" value="1"/>
</dbReference>
<sequence>QGYVNNVTCLAFSPDTSNIAFGSAVSTIQLWDSEDGHPTHRLTGHTGILTKVAFSPSGRILASASLDGTVRLWDLAIRSPEPLIPPKDNLGPVSLVMFSPKRDAVAISCGLGYLKLWSPATRSSQILIDQSLMVYRGVFSPDGGLFVLASNDSSVRLWNITKVEQIYTFNGGEFPFRGHNSNVTAISLSSDGNIFASASEDETIRLWEASTRQPYQIIKVRGHDVAALCFGSGDKVVISSGKDWTIRFWKVESGMLKNKLQFSQVLSSLSMSTCGGYLTTDMGVVELEILACHRNLKCMLTGSGLLEEGRRFYGCLLTIEQPVLSFLKICWLWAINPVMWCVESF</sequence>
<accession>A0A9P9FJF6</accession>
<keyword evidence="1 3" id="KW-0853">WD repeat</keyword>
<comment type="caution">
    <text evidence="4">The sequence shown here is derived from an EMBL/GenBank/DDBJ whole genome shotgun (WGS) entry which is preliminary data.</text>
</comment>
<protein>
    <submittedName>
        <fullName evidence="4">WD40-repeat-containing domain protein</fullName>
    </submittedName>
</protein>
<keyword evidence="2" id="KW-0677">Repeat</keyword>
<feature type="repeat" description="WD" evidence="3">
    <location>
        <begin position="218"/>
        <end position="259"/>
    </location>
</feature>
<feature type="repeat" description="WD" evidence="3">
    <location>
        <begin position="139"/>
        <end position="168"/>
    </location>
</feature>
<evidence type="ECO:0000256" key="2">
    <source>
        <dbReference type="ARBA" id="ARBA00022737"/>
    </source>
</evidence>
<dbReference type="InterPro" id="IPR019775">
    <property type="entry name" value="WD40_repeat_CS"/>
</dbReference>
<dbReference type="PROSITE" id="PS50294">
    <property type="entry name" value="WD_REPEATS_REGION"/>
    <property type="match status" value="3"/>
</dbReference>
<proteinExistence type="predicted"/>
<feature type="repeat" description="WD" evidence="3">
    <location>
        <begin position="176"/>
        <end position="217"/>
    </location>
</feature>
<dbReference type="Pfam" id="PF00400">
    <property type="entry name" value="WD40"/>
    <property type="match status" value="5"/>
</dbReference>
<dbReference type="InterPro" id="IPR020472">
    <property type="entry name" value="WD40_PAC1"/>
</dbReference>
<dbReference type="SUPFAM" id="SSF50978">
    <property type="entry name" value="WD40 repeat-like"/>
    <property type="match status" value="1"/>
</dbReference>
<dbReference type="Proteomes" id="UP000738349">
    <property type="component" value="Unassembled WGS sequence"/>
</dbReference>
<dbReference type="PRINTS" id="PR00320">
    <property type="entry name" value="GPROTEINBRPT"/>
</dbReference>
<name>A0A9P9FJF6_9HYPO</name>
<reference evidence="4" key="1">
    <citation type="journal article" date="2021" name="Nat. Commun.">
        <title>Genetic determinants of endophytism in the Arabidopsis root mycobiome.</title>
        <authorList>
            <person name="Mesny F."/>
            <person name="Miyauchi S."/>
            <person name="Thiergart T."/>
            <person name="Pickel B."/>
            <person name="Atanasova L."/>
            <person name="Karlsson M."/>
            <person name="Huettel B."/>
            <person name="Barry K.W."/>
            <person name="Haridas S."/>
            <person name="Chen C."/>
            <person name="Bauer D."/>
            <person name="Andreopoulos W."/>
            <person name="Pangilinan J."/>
            <person name="LaButti K."/>
            <person name="Riley R."/>
            <person name="Lipzen A."/>
            <person name="Clum A."/>
            <person name="Drula E."/>
            <person name="Henrissat B."/>
            <person name="Kohler A."/>
            <person name="Grigoriev I.V."/>
            <person name="Martin F.M."/>
            <person name="Hacquard S."/>
        </authorList>
    </citation>
    <scope>NUCLEOTIDE SEQUENCE</scope>
    <source>
        <strain evidence="4">MPI-CAGE-AT-0147</strain>
    </source>
</reference>
<evidence type="ECO:0000256" key="1">
    <source>
        <dbReference type="ARBA" id="ARBA00022574"/>
    </source>
</evidence>
<dbReference type="InterPro" id="IPR036322">
    <property type="entry name" value="WD40_repeat_dom_sf"/>
</dbReference>